<feature type="compositionally biased region" description="Polar residues" evidence="2">
    <location>
        <begin position="116"/>
        <end position="130"/>
    </location>
</feature>
<feature type="compositionally biased region" description="Basic and acidic residues" evidence="2">
    <location>
        <begin position="146"/>
        <end position="157"/>
    </location>
</feature>
<dbReference type="Proteomes" id="UP000839536">
    <property type="component" value="Unassembled WGS sequence"/>
</dbReference>
<evidence type="ECO:0000256" key="1">
    <source>
        <dbReference type="ARBA" id="ARBA00007734"/>
    </source>
</evidence>
<protein>
    <submittedName>
        <fullName evidence="4">Lytic transglycosylase domain-containing protein</fullName>
    </submittedName>
</protein>
<feature type="domain" description="Transglycosylase SLT" evidence="3">
    <location>
        <begin position="751"/>
        <end position="860"/>
    </location>
</feature>
<dbReference type="SUPFAM" id="SSF53955">
    <property type="entry name" value="Lysozyme-like"/>
    <property type="match status" value="1"/>
</dbReference>
<gene>
    <name evidence="4" type="ORF">EKD96_24805</name>
</gene>
<feature type="region of interest" description="Disordered" evidence="2">
    <location>
        <begin position="47"/>
        <end position="69"/>
    </location>
</feature>
<dbReference type="CDD" id="cd00254">
    <property type="entry name" value="LT-like"/>
    <property type="match status" value="1"/>
</dbReference>
<proteinExistence type="inferred from homology"/>
<dbReference type="Gene3D" id="1.10.530.10">
    <property type="match status" value="1"/>
</dbReference>
<dbReference type="RefSeq" id="WP_058800133.1">
    <property type="nucleotide sequence ID" value="NZ_QJAN01000016.1"/>
</dbReference>
<reference evidence="4" key="1">
    <citation type="submission" date="2019-01" db="EMBL/GenBank/DDBJ databases">
        <title>Whole genome sequencing of Salmonella enterica.</title>
        <authorList>
            <person name="Cao G."/>
        </authorList>
    </citation>
    <scope>NUCLEOTIDE SEQUENCE [LARGE SCALE GENOMIC DNA]</scope>
    <source>
        <strain evidence="4">CFSAN074594</strain>
    </source>
</reference>
<accession>A0A4Q1DIL7</accession>
<dbReference type="InterPro" id="IPR008258">
    <property type="entry name" value="Transglycosylase_SLT_dom_1"/>
</dbReference>
<name>A0A4Q1DIL7_SALER</name>
<dbReference type="Gene3D" id="1.20.120.20">
    <property type="entry name" value="Apolipoprotein"/>
    <property type="match status" value="1"/>
</dbReference>
<dbReference type="PANTHER" id="PTHR37423">
    <property type="entry name" value="SOLUBLE LYTIC MUREIN TRANSGLYCOSYLASE-RELATED"/>
    <property type="match status" value="1"/>
</dbReference>
<dbReference type="InterPro" id="IPR023346">
    <property type="entry name" value="Lysozyme-like_dom_sf"/>
</dbReference>
<feature type="region of interest" description="Disordered" evidence="2">
    <location>
        <begin position="86"/>
        <end position="166"/>
    </location>
</feature>
<sequence>MERKNAGIGDVIKAVDVASAKELQELARIRKSVDSLKGHFVVQDEKTPRTVAAREKNAKESVSETVSPEKEAANEIVAAMKKLNLGGAPRDESPAAASKPDNSGITTPVGERRQQSQKNNLTPAQMTDAANQARKVFSRAAGGGENKSKAVTRDARGRFSGSKAASDEVKAKHIEKARHFNEEKEQEERESFLKKLTKAAGELENPSETRAVDAVGYAVGGPLWAIGKELGGITKEVGGTVNNARKSMAEVFKGDDDGKRRGFFGRRKSQNSADVVQLNTQKRTVQELEDQTDAIKEGDQKIIDRLDKIEGNTGKKGGGIFSKLFNMFGKGGKGVVTLLGGLLGGRLLGKIIGGKLGGRAVGKVGAMALGGLGLKKMARSLFGGGAGSGAALAEGGGALAAKGVGRLGLKALGKGMLRAIPIVGTIAGGIYDGVTGWNSADAQRKAFGLSDGEDPTTQQKTAYTLANILDMGGLISGLSGAIGSALKSMGFDAIGDMLQSFSTDSIAQAIDGSLTSVGNYISGLGDTITSTFDNYTAKVGETVSGWFGTIKTELTNKLDSVVKFFTVENLKKVFEGAINSIIDFIKHPVDHITNGAKQAYKKVEEKVSGLWDAAGDAVADLKNGTIKAFESAGEAIQGGRKAIVRGTETLLTKAVDTAKAAPQKAGEAIKSVIDSDVVETAKSGARYLEDTVGEGAVAAANTARLAGGNITGSDRSDVQKAADTYNDGKLNVKESNPDALGAKNLKRMEPLFKSLEKQYNLPEGALYSIAATESKGHADAASPTGARGMFQFTGIAREEVGMSDSDAWDPEKSAVGAAKLLSKYLKQANGDWNEAVTAYNAGFGTINKWKKGERELTKENKEYAIKVNTHRARYLGGETYTPGAGSNASNIPSTNVTAGTQIDEGTGLAFTPGENPFEKGGLIDKIGEKLGVNDMADKFLSAPGMRHQVVQGTLAERAYGRGTTTTMGNVDPKNIPMPASIADIQQPTARIPMDGRTISDLGGSGAKPTMQLADNTVTLDSETKRIFARMTAILDRIEGHTKDAAKNQGATIKVSTPQPGVTKTVPLSIDDPLMNEYARVD</sequence>
<organism evidence="4">
    <name type="scientific">Salmonella enterica</name>
    <name type="common">Salmonella choleraesuis</name>
    <dbReference type="NCBI Taxonomy" id="28901"/>
    <lineage>
        <taxon>Bacteria</taxon>
        <taxon>Pseudomonadati</taxon>
        <taxon>Pseudomonadota</taxon>
        <taxon>Gammaproteobacteria</taxon>
        <taxon>Enterobacterales</taxon>
        <taxon>Enterobacteriaceae</taxon>
        <taxon>Salmonella</taxon>
    </lineage>
</organism>
<dbReference type="Pfam" id="PF01464">
    <property type="entry name" value="SLT"/>
    <property type="match status" value="1"/>
</dbReference>
<evidence type="ECO:0000259" key="3">
    <source>
        <dbReference type="Pfam" id="PF01464"/>
    </source>
</evidence>
<evidence type="ECO:0000256" key="2">
    <source>
        <dbReference type="SAM" id="MobiDB-lite"/>
    </source>
</evidence>
<dbReference type="PANTHER" id="PTHR37423:SF2">
    <property type="entry name" value="MEMBRANE-BOUND LYTIC MUREIN TRANSGLYCOSYLASE C"/>
    <property type="match status" value="1"/>
</dbReference>
<dbReference type="EMBL" id="SDIQ01000072">
    <property type="protein sequence ID" value="RXL14286.1"/>
    <property type="molecule type" value="Genomic_DNA"/>
</dbReference>
<evidence type="ECO:0000313" key="4">
    <source>
        <dbReference type="EMBL" id="RXL14286.1"/>
    </source>
</evidence>
<comment type="caution">
    <text evidence="4">The sequence shown here is derived from an EMBL/GenBank/DDBJ whole genome shotgun (WGS) entry which is preliminary data.</text>
</comment>
<dbReference type="AlphaFoldDB" id="A0A4Q1DIL7"/>
<comment type="similarity">
    <text evidence="1">Belongs to the transglycosylase Slt family.</text>
</comment>